<proteinExistence type="predicted"/>
<evidence type="ECO:0000313" key="3">
    <source>
        <dbReference type="EMBL" id="GEU91491.1"/>
    </source>
</evidence>
<protein>
    <submittedName>
        <fullName evidence="3">Pentatricopeptide repeat-containing protein</fullName>
    </submittedName>
</protein>
<gene>
    <name evidence="3" type="ORF">Tci_063469</name>
</gene>
<dbReference type="InterPro" id="IPR018289">
    <property type="entry name" value="MULE_transposase_dom"/>
</dbReference>
<sequence>MMNTHARTYKDHRNDYVKKKSNGCKCAFRCHAQMFSKVLICSNEIDEKVKCALTYIEQRFKGSVELEEMYKGNTDSESEYSDKSIDYMSEEHKEYMDKLMHQLRDKGDGLTDPFTILENDQSNEKFPIHDEHTHWKIRKPKVSEKYVDADQLKECLTYYSANRFSLWFYRSSKEQVFARCGMRPEKLKDIEKGKQRKHFKYPGGGRNEGSNCPFRCYGKMMVTKSSFQVISLNEENTCVRNFKYGNLVNYKWIGKHFGHKIRQNPEIKLHEIADLVMKKYKCIVSPSQCRNAKKFALNHGETTTEEHYAMITSYGCRPVIALDGCFLKKPNVGKILTAVGRDGNNHICPIAWAVVNVENKDNWSWFLELLGEDIDMPIRNGLTLILDQHKAMKDVMPLAEHKQCVKHIYEGFRKQYSGVQFRKLFWATSKARGKPLITMLESMRVIMMERLNTMRQIFEKWNGDIYPNIQKRLELNKDKHSYSTKKQTAKRGRPKKNVANIESGGDATIHMDESSSQVRQGGAATGINVASVGVEGLGVRRVTSKGTPAARIGRGGQKLRIRKGISESTSTARGRGGQTLGVRYGRLGRWFGLGDETQNKHNDQPTPLAQQS</sequence>
<evidence type="ECO:0000259" key="2">
    <source>
        <dbReference type="Pfam" id="PF10551"/>
    </source>
</evidence>
<accession>A0A6L2NYW1</accession>
<feature type="region of interest" description="Disordered" evidence="1">
    <location>
        <begin position="478"/>
        <end position="499"/>
    </location>
</feature>
<dbReference type="EMBL" id="BKCJ010010416">
    <property type="protein sequence ID" value="GEU91491.1"/>
    <property type="molecule type" value="Genomic_DNA"/>
</dbReference>
<organism evidence="3">
    <name type="scientific">Tanacetum cinerariifolium</name>
    <name type="common">Dalmatian daisy</name>
    <name type="synonym">Chrysanthemum cinerariifolium</name>
    <dbReference type="NCBI Taxonomy" id="118510"/>
    <lineage>
        <taxon>Eukaryota</taxon>
        <taxon>Viridiplantae</taxon>
        <taxon>Streptophyta</taxon>
        <taxon>Embryophyta</taxon>
        <taxon>Tracheophyta</taxon>
        <taxon>Spermatophyta</taxon>
        <taxon>Magnoliopsida</taxon>
        <taxon>eudicotyledons</taxon>
        <taxon>Gunneridae</taxon>
        <taxon>Pentapetalae</taxon>
        <taxon>asterids</taxon>
        <taxon>campanulids</taxon>
        <taxon>Asterales</taxon>
        <taxon>Asteraceae</taxon>
        <taxon>Asteroideae</taxon>
        <taxon>Anthemideae</taxon>
        <taxon>Anthemidinae</taxon>
        <taxon>Tanacetum</taxon>
    </lineage>
</organism>
<dbReference type="AlphaFoldDB" id="A0A6L2NYW1"/>
<feature type="domain" description="MULE transposase" evidence="2">
    <location>
        <begin position="319"/>
        <end position="409"/>
    </location>
</feature>
<feature type="region of interest" description="Disordered" evidence="1">
    <location>
        <begin position="593"/>
        <end position="612"/>
    </location>
</feature>
<feature type="compositionally biased region" description="Basic residues" evidence="1">
    <location>
        <begin position="487"/>
        <end position="496"/>
    </location>
</feature>
<dbReference type="Pfam" id="PF10551">
    <property type="entry name" value="MULE"/>
    <property type="match status" value="1"/>
</dbReference>
<name>A0A6L2NYW1_TANCI</name>
<reference evidence="3" key="1">
    <citation type="journal article" date="2019" name="Sci. Rep.">
        <title>Draft genome of Tanacetum cinerariifolium, the natural source of mosquito coil.</title>
        <authorList>
            <person name="Yamashiro T."/>
            <person name="Shiraishi A."/>
            <person name="Satake H."/>
            <person name="Nakayama K."/>
        </authorList>
    </citation>
    <scope>NUCLEOTIDE SEQUENCE</scope>
</reference>
<dbReference type="PANTHER" id="PTHR31973:SF189">
    <property type="entry name" value="TRANSPOSASE, MUDR, PLANT, MULE TRANSPOSASE DOMAIN PROTEIN-RELATED"/>
    <property type="match status" value="1"/>
</dbReference>
<evidence type="ECO:0000256" key="1">
    <source>
        <dbReference type="SAM" id="MobiDB-lite"/>
    </source>
</evidence>
<dbReference type="PANTHER" id="PTHR31973">
    <property type="entry name" value="POLYPROTEIN, PUTATIVE-RELATED"/>
    <property type="match status" value="1"/>
</dbReference>
<comment type="caution">
    <text evidence="3">The sequence shown here is derived from an EMBL/GenBank/DDBJ whole genome shotgun (WGS) entry which is preliminary data.</text>
</comment>